<feature type="domain" description="Glycosyl transferase family 1" evidence="1">
    <location>
        <begin position="228"/>
        <end position="386"/>
    </location>
</feature>
<protein>
    <submittedName>
        <fullName evidence="2">Glycosyltransferase family 4 protein</fullName>
    </submittedName>
</protein>
<dbReference type="PANTHER" id="PTHR12526:SF635">
    <property type="entry name" value="GLYCOSYL TRANSFERASE GROUP 1"/>
    <property type="match status" value="1"/>
</dbReference>
<reference evidence="2 3" key="1">
    <citation type="submission" date="2023-12" db="EMBL/GenBank/DDBJ databases">
        <title>Baltic Sea Cyanobacteria.</title>
        <authorList>
            <person name="Delbaje E."/>
            <person name="Fewer D.P."/>
            <person name="Shishido T.K."/>
        </authorList>
    </citation>
    <scope>NUCLEOTIDE SEQUENCE [LARGE SCALE GENOMIC DNA]</scope>
    <source>
        <strain evidence="2 3">UHCC 0370</strain>
    </source>
</reference>
<sequence>MKVLHLNTYDIVGGAARAAYRLHKGLQQIGVQSQMLVQTKTSDDYSVIAPTFWLDKVVNKFRPSLAKLTLHPRQQQFSPQWLPDTVMSRIRQNQPDIINLNWVCDGYLQVETLAKITQPKIWTLMDMWAFTGGCHYSDKCNHYINSCGACPQLHSSKKQDLSNWVWNRKSNTWRNINITIVSPSKWLAKCAASSSLFKDLKIEVIPFGLDINRYKPIPKGVARDILHLAKDKKIILFGAVKATNDLRKGFQLLKTALQDLSQLGYHNQFELIIFGASQPEIPIDLGLKTHYLGELHDDITLQIAYSASDVMIVPSLQEAFGQTATESMACGTPVVAFDGNGLSDIISHQQNGYLAEPFDTGDLAKGIIWILEDGERHLKLSHQAREKAEKEFALELQAKRYLNLFEEILTNRSVNL</sequence>
<dbReference type="EMBL" id="JAYGIE010000087">
    <property type="protein sequence ID" value="MEA5479314.1"/>
    <property type="molecule type" value="Genomic_DNA"/>
</dbReference>
<gene>
    <name evidence="2" type="ORF">VB774_16960</name>
</gene>
<evidence type="ECO:0000259" key="1">
    <source>
        <dbReference type="Pfam" id="PF00534"/>
    </source>
</evidence>
<organism evidence="2 3">
    <name type="scientific">Pseudanabaena galeata UHCC 0370</name>
    <dbReference type="NCBI Taxonomy" id="3110310"/>
    <lineage>
        <taxon>Bacteria</taxon>
        <taxon>Bacillati</taxon>
        <taxon>Cyanobacteriota</taxon>
        <taxon>Cyanophyceae</taxon>
        <taxon>Pseudanabaenales</taxon>
        <taxon>Pseudanabaenaceae</taxon>
        <taxon>Pseudanabaena</taxon>
    </lineage>
</organism>
<accession>A0ABU5TMB9</accession>
<dbReference type="SUPFAM" id="SSF53756">
    <property type="entry name" value="UDP-Glycosyltransferase/glycogen phosphorylase"/>
    <property type="match status" value="1"/>
</dbReference>
<dbReference type="Pfam" id="PF00534">
    <property type="entry name" value="Glycos_transf_1"/>
    <property type="match status" value="1"/>
</dbReference>
<evidence type="ECO:0000313" key="2">
    <source>
        <dbReference type="EMBL" id="MEA5479314.1"/>
    </source>
</evidence>
<dbReference type="Gene3D" id="3.40.50.2000">
    <property type="entry name" value="Glycogen Phosphorylase B"/>
    <property type="match status" value="2"/>
</dbReference>
<comment type="caution">
    <text evidence="2">The sequence shown here is derived from an EMBL/GenBank/DDBJ whole genome shotgun (WGS) entry which is preliminary data.</text>
</comment>
<dbReference type="RefSeq" id="WP_323262580.1">
    <property type="nucleotide sequence ID" value="NZ_JAYGIE010000087.1"/>
</dbReference>
<evidence type="ECO:0000313" key="3">
    <source>
        <dbReference type="Proteomes" id="UP001301388"/>
    </source>
</evidence>
<proteinExistence type="predicted"/>
<dbReference type="InterPro" id="IPR001296">
    <property type="entry name" value="Glyco_trans_1"/>
</dbReference>
<dbReference type="Proteomes" id="UP001301388">
    <property type="component" value="Unassembled WGS sequence"/>
</dbReference>
<dbReference type="PANTHER" id="PTHR12526">
    <property type="entry name" value="GLYCOSYLTRANSFERASE"/>
    <property type="match status" value="1"/>
</dbReference>
<dbReference type="CDD" id="cd03825">
    <property type="entry name" value="GT4_WcaC-like"/>
    <property type="match status" value="1"/>
</dbReference>
<keyword evidence="3" id="KW-1185">Reference proteome</keyword>
<name>A0ABU5TMB9_9CYAN</name>